<dbReference type="AlphaFoldDB" id="A0ABD0J775"/>
<evidence type="ECO:0000256" key="1">
    <source>
        <dbReference type="ARBA" id="ARBA00004123"/>
    </source>
</evidence>
<comment type="similarity">
    <text evidence="2">Belongs to the Integrator subunit 10 family.</text>
</comment>
<sequence length="681" mass="77824">MATAGALDSLSDVDYVVMRARQYSKTDQYAAKAWLITAKSLFPSSFVIQFESYQVEKAGKNITEAAKNLEEMFRSFPHERRLWEEVQGMLEALQTESRDHRQALLTEIFAAIPTHVQCQMLLSVADKISNTLERCRLLLLAMRNFPSLVQEHGLKLMELLMDEESKIRGLSPVNCYRKLLVCDVMPLVLDHGLRVDLTPIQLHSWLQLAIEFYISYVTQPSNGDGGGGSGTDLLSPSKASLSRLPPVAGLLERENQVIDPWGSLFSLLHLIGRRLGWEFEADIFNKTREAQWQYLVSQFNRAKQTHSDSGYKQVLYMAVVLFMQSFYFYVSHIDTDMSAGGGTGGHSTPVVLVEGFSPDAEETVSHPRTKKQKVDSTNQPQVIISSTISNAQTLLSNFTMARKCYELLHAREELREDFKELYTRWKPETWAWINHLQIDVAIFQGNFQEATGQLQNFLDTAMGKMRTRYALQRASCHYCLRNYSKACELILDVINTIPESEGSEYEESERLATPAGPGRFLLMLQCAEKEILPYCIQLLVASLNERMYSTHCTDTVLAHLIILLQYDWPQQENLFCSIIRRIQRQGTFTYNMFFSYIFVTDILEEFAFLDTAEGGRINLDILPVSTKALAQQRTVTRGVNKGVKEDFRAALEKQVGRLQEPCQRIIRKFLKDERTVFLQHM</sequence>
<evidence type="ECO:0000256" key="3">
    <source>
        <dbReference type="ARBA" id="ARBA00016811"/>
    </source>
</evidence>
<proteinExistence type="inferred from homology"/>
<protein>
    <recommendedName>
        <fullName evidence="3">Integrator complex subunit 10</fullName>
    </recommendedName>
</protein>
<name>A0ABD0J775_9CAEN</name>
<reference evidence="5 6" key="1">
    <citation type="journal article" date="2023" name="Sci. Data">
        <title>Genome assembly of the Korean intertidal mud-creeper Batillaria attramentaria.</title>
        <authorList>
            <person name="Patra A.K."/>
            <person name="Ho P.T."/>
            <person name="Jun S."/>
            <person name="Lee S.J."/>
            <person name="Kim Y."/>
            <person name="Won Y.J."/>
        </authorList>
    </citation>
    <scope>NUCLEOTIDE SEQUENCE [LARGE SCALE GENOMIC DNA]</scope>
    <source>
        <strain evidence="5">Wonlab-2016</strain>
    </source>
</reference>
<keyword evidence="6" id="KW-1185">Reference proteome</keyword>
<dbReference type="PRINTS" id="PR02106">
    <property type="entry name" value="INTSUBUNIT10"/>
</dbReference>
<keyword evidence="4" id="KW-0539">Nucleus</keyword>
<evidence type="ECO:0000313" key="6">
    <source>
        <dbReference type="Proteomes" id="UP001519460"/>
    </source>
</evidence>
<dbReference type="GO" id="GO:0005634">
    <property type="term" value="C:nucleus"/>
    <property type="evidence" value="ECO:0007669"/>
    <property type="project" value="UniProtKB-SubCell"/>
</dbReference>
<comment type="subcellular location">
    <subcellularLocation>
        <location evidence="1">Nucleus</location>
    </subcellularLocation>
</comment>
<gene>
    <name evidence="5" type="ORF">BaRGS_00038000</name>
</gene>
<accession>A0ABD0J775</accession>
<dbReference type="PANTHER" id="PTHR16055">
    <property type="entry name" value="INTEGRATOR COMPLEX SUBUNIT 10"/>
    <property type="match status" value="1"/>
</dbReference>
<dbReference type="InterPro" id="IPR026164">
    <property type="entry name" value="Int_cplx_su10"/>
</dbReference>
<evidence type="ECO:0000313" key="5">
    <source>
        <dbReference type="EMBL" id="KAK7464002.1"/>
    </source>
</evidence>
<dbReference type="PANTHER" id="PTHR16055:SF2">
    <property type="entry name" value="INTEGRATOR COMPLEX SUBUNIT 10"/>
    <property type="match status" value="1"/>
</dbReference>
<organism evidence="5 6">
    <name type="scientific">Batillaria attramentaria</name>
    <dbReference type="NCBI Taxonomy" id="370345"/>
    <lineage>
        <taxon>Eukaryota</taxon>
        <taxon>Metazoa</taxon>
        <taxon>Spiralia</taxon>
        <taxon>Lophotrochozoa</taxon>
        <taxon>Mollusca</taxon>
        <taxon>Gastropoda</taxon>
        <taxon>Caenogastropoda</taxon>
        <taxon>Sorbeoconcha</taxon>
        <taxon>Cerithioidea</taxon>
        <taxon>Batillariidae</taxon>
        <taxon>Batillaria</taxon>
    </lineage>
</organism>
<dbReference type="Proteomes" id="UP001519460">
    <property type="component" value="Unassembled WGS sequence"/>
</dbReference>
<evidence type="ECO:0000256" key="4">
    <source>
        <dbReference type="ARBA" id="ARBA00023242"/>
    </source>
</evidence>
<evidence type="ECO:0000256" key="2">
    <source>
        <dbReference type="ARBA" id="ARBA00010391"/>
    </source>
</evidence>
<dbReference type="Pfam" id="PF21045">
    <property type="entry name" value="INT10"/>
    <property type="match status" value="1"/>
</dbReference>
<dbReference type="EMBL" id="JACVVK020000593">
    <property type="protein sequence ID" value="KAK7464002.1"/>
    <property type="molecule type" value="Genomic_DNA"/>
</dbReference>
<comment type="caution">
    <text evidence="5">The sequence shown here is derived from an EMBL/GenBank/DDBJ whole genome shotgun (WGS) entry which is preliminary data.</text>
</comment>